<dbReference type="AlphaFoldDB" id="A0A967EYM4"/>
<dbReference type="EMBL" id="JAAQPH010000010">
    <property type="protein sequence ID" value="NIA69814.1"/>
    <property type="molecule type" value="Genomic_DNA"/>
</dbReference>
<name>A0A967EYM4_9PROT</name>
<sequence>MALRVGLVGYGLAGKTFHAPLFPAAEIELAAVASSDSAKVLADHPGVTVHPTPAALFADTSIDLVVLATPSPTHPALMLEALAAGKHVVSDKPFTPSVAEADQVIAAAAKAGRIATCFQNRRWDSDFLTLRKLIEAGELGEIKSYRAHFEFYKGEVADRWQERPAPGVGIHYDLGAHLIDQALQLFGLPDWVEGDLVIQRSGGAIADGFHTRMGKGALRIDLFGNYYAPDHSTRYAVHGTRGSYMKRFMDIQEDQLRGGMTPLDEGYGIEPQDRWARVTTFDGEQGSSRFEPSIPGAHQQFYALLRQAIENGGPPPVLAEEARDTIRIIEAIRESSEAGRRVTP</sequence>
<dbReference type="Pfam" id="PF01408">
    <property type="entry name" value="GFO_IDH_MocA"/>
    <property type="match status" value="1"/>
</dbReference>
<dbReference type="Proteomes" id="UP000761264">
    <property type="component" value="Unassembled WGS sequence"/>
</dbReference>
<dbReference type="SUPFAM" id="SSF51735">
    <property type="entry name" value="NAD(P)-binding Rossmann-fold domains"/>
    <property type="match status" value="1"/>
</dbReference>
<dbReference type="RefSeq" id="WP_167225778.1">
    <property type="nucleotide sequence ID" value="NZ_JAAQPH010000010.1"/>
</dbReference>
<evidence type="ECO:0000259" key="4">
    <source>
        <dbReference type="Pfam" id="PF02894"/>
    </source>
</evidence>
<dbReference type="InterPro" id="IPR051317">
    <property type="entry name" value="Gfo/Idh/MocA_oxidoreduct"/>
</dbReference>
<gene>
    <name evidence="5" type="ORF">HBA54_14515</name>
</gene>
<keyword evidence="2" id="KW-0560">Oxidoreductase</keyword>
<comment type="caution">
    <text evidence="5">The sequence shown here is derived from an EMBL/GenBank/DDBJ whole genome shotgun (WGS) entry which is preliminary data.</text>
</comment>
<feature type="domain" description="Gfo/Idh/MocA-like oxidoreductase C-terminal" evidence="4">
    <location>
        <begin position="131"/>
        <end position="342"/>
    </location>
</feature>
<keyword evidence="6" id="KW-1185">Reference proteome</keyword>
<evidence type="ECO:0000256" key="2">
    <source>
        <dbReference type="ARBA" id="ARBA00023002"/>
    </source>
</evidence>
<dbReference type="InterPro" id="IPR036291">
    <property type="entry name" value="NAD(P)-bd_dom_sf"/>
</dbReference>
<proteinExistence type="inferred from homology"/>
<dbReference type="Gene3D" id="3.30.360.10">
    <property type="entry name" value="Dihydrodipicolinate Reductase, domain 2"/>
    <property type="match status" value="1"/>
</dbReference>
<dbReference type="InterPro" id="IPR004104">
    <property type="entry name" value="Gfo/Idh/MocA-like_OxRdtase_C"/>
</dbReference>
<evidence type="ECO:0000313" key="5">
    <source>
        <dbReference type="EMBL" id="NIA69814.1"/>
    </source>
</evidence>
<dbReference type="GO" id="GO:0016491">
    <property type="term" value="F:oxidoreductase activity"/>
    <property type="evidence" value="ECO:0007669"/>
    <property type="project" value="UniProtKB-KW"/>
</dbReference>
<accession>A0A967EYM4</accession>
<dbReference type="Pfam" id="PF02894">
    <property type="entry name" value="GFO_IDH_MocA_C"/>
    <property type="match status" value="1"/>
</dbReference>
<organism evidence="5 6">
    <name type="scientific">Pelagibius litoralis</name>
    <dbReference type="NCBI Taxonomy" id="374515"/>
    <lineage>
        <taxon>Bacteria</taxon>
        <taxon>Pseudomonadati</taxon>
        <taxon>Pseudomonadota</taxon>
        <taxon>Alphaproteobacteria</taxon>
        <taxon>Rhodospirillales</taxon>
        <taxon>Rhodovibrionaceae</taxon>
        <taxon>Pelagibius</taxon>
    </lineage>
</organism>
<evidence type="ECO:0000313" key="6">
    <source>
        <dbReference type="Proteomes" id="UP000761264"/>
    </source>
</evidence>
<dbReference type="GO" id="GO:0000166">
    <property type="term" value="F:nucleotide binding"/>
    <property type="evidence" value="ECO:0007669"/>
    <property type="project" value="InterPro"/>
</dbReference>
<reference evidence="5" key="1">
    <citation type="submission" date="2020-03" db="EMBL/GenBank/DDBJ databases">
        <title>Genome of Pelagibius litoralis DSM 21314T.</title>
        <authorList>
            <person name="Wang G."/>
        </authorList>
    </citation>
    <scope>NUCLEOTIDE SEQUENCE</scope>
    <source>
        <strain evidence="5">DSM 21314</strain>
    </source>
</reference>
<dbReference type="InterPro" id="IPR000683">
    <property type="entry name" value="Gfo/Idh/MocA-like_OxRdtase_N"/>
</dbReference>
<dbReference type="PANTHER" id="PTHR43708:SF5">
    <property type="entry name" value="CONSERVED EXPRESSED OXIDOREDUCTASE (EUROFUNG)-RELATED"/>
    <property type="match status" value="1"/>
</dbReference>
<evidence type="ECO:0000259" key="3">
    <source>
        <dbReference type="Pfam" id="PF01408"/>
    </source>
</evidence>
<dbReference type="Gene3D" id="3.40.50.720">
    <property type="entry name" value="NAD(P)-binding Rossmann-like Domain"/>
    <property type="match status" value="1"/>
</dbReference>
<comment type="similarity">
    <text evidence="1">Belongs to the Gfo/Idh/MocA family.</text>
</comment>
<dbReference type="PANTHER" id="PTHR43708">
    <property type="entry name" value="CONSERVED EXPRESSED OXIDOREDUCTASE (EUROFUNG)"/>
    <property type="match status" value="1"/>
</dbReference>
<evidence type="ECO:0000256" key="1">
    <source>
        <dbReference type="ARBA" id="ARBA00010928"/>
    </source>
</evidence>
<protein>
    <submittedName>
        <fullName evidence="5">Gfo/Idh/MocA family oxidoreductase</fullName>
    </submittedName>
</protein>
<feature type="domain" description="Gfo/Idh/MocA-like oxidoreductase N-terminal" evidence="3">
    <location>
        <begin position="3"/>
        <end position="115"/>
    </location>
</feature>